<sequence>MLQTLVVAVIVALAALYAGARYLPLAWRRQLVYRFARGGEQGRLAKWLGTESGCGSGCDTCGSCAPEAPLPEQDAQGRKVIQLHVKR</sequence>
<name>A0A7Z2VWV5_9BURK</name>
<evidence type="ECO:0000313" key="1">
    <source>
        <dbReference type="EMBL" id="QJE00337.1"/>
    </source>
</evidence>
<dbReference type="AlphaFoldDB" id="A0A7Z2VWV5"/>
<dbReference type="InterPro" id="IPR046494">
    <property type="entry name" value="DUF6587"/>
</dbReference>
<dbReference type="Pfam" id="PF20228">
    <property type="entry name" value="DUF6587"/>
    <property type="match status" value="1"/>
</dbReference>
<organism evidence="1 2">
    <name type="scientific">Massilia forsythiae</name>
    <dbReference type="NCBI Taxonomy" id="2728020"/>
    <lineage>
        <taxon>Bacteria</taxon>
        <taxon>Pseudomonadati</taxon>
        <taxon>Pseudomonadota</taxon>
        <taxon>Betaproteobacteria</taxon>
        <taxon>Burkholderiales</taxon>
        <taxon>Oxalobacteraceae</taxon>
        <taxon>Telluria group</taxon>
        <taxon>Massilia</taxon>
    </lineage>
</organism>
<evidence type="ECO:0000313" key="2">
    <source>
        <dbReference type="Proteomes" id="UP000502415"/>
    </source>
</evidence>
<protein>
    <submittedName>
        <fullName evidence="1">Uncharacterized protein</fullName>
    </submittedName>
</protein>
<proteinExistence type="predicted"/>
<dbReference type="KEGG" id="mfy:HH212_10155"/>
<reference evidence="1 2" key="1">
    <citation type="submission" date="2020-04" db="EMBL/GenBank/DDBJ databases">
        <title>Genome sequencing of novel species.</title>
        <authorList>
            <person name="Heo J."/>
            <person name="Kim S.-J."/>
            <person name="Kim J.-S."/>
            <person name="Hong S.-B."/>
            <person name="Kwon S.-W."/>
        </authorList>
    </citation>
    <scope>NUCLEOTIDE SEQUENCE [LARGE SCALE GENOMIC DNA]</scope>
    <source>
        <strain evidence="1 2">GN2-R2</strain>
    </source>
</reference>
<dbReference type="Proteomes" id="UP000502415">
    <property type="component" value="Chromosome"/>
</dbReference>
<dbReference type="RefSeq" id="WP_170202369.1">
    <property type="nucleotide sequence ID" value="NZ_CP051685.1"/>
</dbReference>
<keyword evidence="2" id="KW-1185">Reference proteome</keyword>
<gene>
    <name evidence="1" type="ORF">HH212_10155</name>
</gene>
<accession>A0A7Z2VWV5</accession>
<dbReference type="EMBL" id="CP051685">
    <property type="protein sequence ID" value="QJE00337.1"/>
    <property type="molecule type" value="Genomic_DNA"/>
</dbReference>